<dbReference type="EMBL" id="JAZHXJ010003484">
    <property type="protein sequence ID" value="KAL1835135.1"/>
    <property type="molecule type" value="Genomic_DNA"/>
</dbReference>
<proteinExistence type="predicted"/>
<keyword evidence="3" id="KW-1185">Reference proteome</keyword>
<feature type="region of interest" description="Disordered" evidence="1">
    <location>
        <begin position="127"/>
        <end position="163"/>
    </location>
</feature>
<name>A0ABR3V0I6_9PEZI</name>
<protein>
    <submittedName>
        <fullName evidence="2">Uncharacterized protein</fullName>
    </submittedName>
</protein>
<evidence type="ECO:0000256" key="1">
    <source>
        <dbReference type="SAM" id="MobiDB-lite"/>
    </source>
</evidence>
<gene>
    <name evidence="2" type="ORF">VTK73DRAFT_6182</name>
</gene>
<accession>A0ABR3V0I6</accession>
<dbReference type="Proteomes" id="UP001586593">
    <property type="component" value="Unassembled WGS sequence"/>
</dbReference>
<feature type="compositionally biased region" description="Basic and acidic residues" evidence="1">
    <location>
        <begin position="56"/>
        <end position="67"/>
    </location>
</feature>
<evidence type="ECO:0000313" key="2">
    <source>
        <dbReference type="EMBL" id="KAL1835135.1"/>
    </source>
</evidence>
<feature type="compositionally biased region" description="Basic residues" evidence="1">
    <location>
        <begin position="68"/>
        <end position="79"/>
    </location>
</feature>
<organism evidence="2 3">
    <name type="scientific">Phialemonium thermophilum</name>
    <dbReference type="NCBI Taxonomy" id="223376"/>
    <lineage>
        <taxon>Eukaryota</taxon>
        <taxon>Fungi</taxon>
        <taxon>Dikarya</taxon>
        <taxon>Ascomycota</taxon>
        <taxon>Pezizomycotina</taxon>
        <taxon>Sordariomycetes</taxon>
        <taxon>Sordariomycetidae</taxon>
        <taxon>Cephalothecales</taxon>
        <taxon>Cephalothecaceae</taxon>
        <taxon>Phialemonium</taxon>
    </lineage>
</organism>
<feature type="region of interest" description="Disordered" evidence="1">
    <location>
        <begin position="50"/>
        <end position="104"/>
    </location>
</feature>
<sequence>MPPPPPLPLPLPLLSPIRRRRGQEVRLLWRRPTMVERRIWCGRRKGKRWLTPAESRGGDRAPGERRQSTSRRARPHGPRHQQAGRTRRHPRGGIRGARGGVTRCEEGLLEQEQESRRSFLAGGGWKGDFLSTGHGQTLPEGLKRQSSNRSRERRHVPSPLALM</sequence>
<evidence type="ECO:0000313" key="3">
    <source>
        <dbReference type="Proteomes" id="UP001586593"/>
    </source>
</evidence>
<reference evidence="2 3" key="1">
    <citation type="journal article" date="2024" name="Commun. Biol.">
        <title>Comparative genomic analysis of thermophilic fungi reveals convergent evolutionary adaptations and gene losses.</title>
        <authorList>
            <person name="Steindorff A.S."/>
            <person name="Aguilar-Pontes M.V."/>
            <person name="Robinson A.J."/>
            <person name="Andreopoulos B."/>
            <person name="LaButti K."/>
            <person name="Kuo A."/>
            <person name="Mondo S."/>
            <person name="Riley R."/>
            <person name="Otillar R."/>
            <person name="Haridas S."/>
            <person name="Lipzen A."/>
            <person name="Grimwood J."/>
            <person name="Schmutz J."/>
            <person name="Clum A."/>
            <person name="Reid I.D."/>
            <person name="Moisan M.C."/>
            <person name="Butler G."/>
            <person name="Nguyen T.T.M."/>
            <person name="Dewar K."/>
            <person name="Conant G."/>
            <person name="Drula E."/>
            <person name="Henrissat B."/>
            <person name="Hansel C."/>
            <person name="Singer S."/>
            <person name="Hutchinson M.I."/>
            <person name="de Vries R.P."/>
            <person name="Natvig D.O."/>
            <person name="Powell A.J."/>
            <person name="Tsang A."/>
            <person name="Grigoriev I.V."/>
        </authorList>
    </citation>
    <scope>NUCLEOTIDE SEQUENCE [LARGE SCALE GENOMIC DNA]</scope>
    <source>
        <strain evidence="2 3">ATCC 24622</strain>
    </source>
</reference>
<comment type="caution">
    <text evidence="2">The sequence shown here is derived from an EMBL/GenBank/DDBJ whole genome shotgun (WGS) entry which is preliminary data.</text>
</comment>